<name>A0A8J2QL57_9NEOP</name>
<feature type="domain" description="AAA+ ATPase" evidence="5">
    <location>
        <begin position="317"/>
        <end position="449"/>
    </location>
</feature>
<gene>
    <name evidence="6" type="ORF">DCHRY22_LOCUS5849</name>
</gene>
<keyword evidence="2" id="KW-0539">Nucleus</keyword>
<proteinExistence type="inferred from homology"/>
<dbReference type="GO" id="GO:0005634">
    <property type="term" value="C:nucleus"/>
    <property type="evidence" value="ECO:0007669"/>
    <property type="project" value="UniProtKB-SubCell"/>
</dbReference>
<evidence type="ECO:0000256" key="2">
    <source>
        <dbReference type="ARBA" id="ARBA00023242"/>
    </source>
</evidence>
<evidence type="ECO:0000256" key="3">
    <source>
        <dbReference type="ARBA" id="ARBA00043975"/>
    </source>
</evidence>
<feature type="compositionally biased region" description="Polar residues" evidence="4">
    <location>
        <begin position="284"/>
        <end position="299"/>
    </location>
</feature>
<dbReference type="SMART" id="SM00382">
    <property type="entry name" value="AAA"/>
    <property type="match status" value="1"/>
</dbReference>
<comment type="caution">
    <text evidence="6">The sequence shown here is derived from an EMBL/GenBank/DDBJ whole genome shotgun (WGS) entry which is preliminary data.</text>
</comment>
<dbReference type="InterPro" id="IPR053016">
    <property type="entry name" value="CTF18-RFC_complex"/>
</dbReference>
<dbReference type="GO" id="GO:0016887">
    <property type="term" value="F:ATP hydrolysis activity"/>
    <property type="evidence" value="ECO:0007669"/>
    <property type="project" value="InterPro"/>
</dbReference>
<protein>
    <submittedName>
        <fullName evidence="6">(African queen) hypothetical protein</fullName>
    </submittedName>
</protein>
<dbReference type="InterPro" id="IPR003593">
    <property type="entry name" value="AAA+_ATPase"/>
</dbReference>
<organism evidence="6 7">
    <name type="scientific">Danaus chrysippus</name>
    <name type="common">African queen</name>
    <dbReference type="NCBI Taxonomy" id="151541"/>
    <lineage>
        <taxon>Eukaryota</taxon>
        <taxon>Metazoa</taxon>
        <taxon>Ecdysozoa</taxon>
        <taxon>Arthropoda</taxon>
        <taxon>Hexapoda</taxon>
        <taxon>Insecta</taxon>
        <taxon>Pterygota</taxon>
        <taxon>Neoptera</taxon>
        <taxon>Endopterygota</taxon>
        <taxon>Lepidoptera</taxon>
        <taxon>Glossata</taxon>
        <taxon>Ditrysia</taxon>
        <taxon>Papilionoidea</taxon>
        <taxon>Nymphalidae</taxon>
        <taxon>Danainae</taxon>
        <taxon>Danaini</taxon>
        <taxon>Danaina</taxon>
        <taxon>Danaus</taxon>
        <taxon>Anosia</taxon>
    </lineage>
</organism>
<dbReference type="CDD" id="cd00009">
    <property type="entry name" value="AAA"/>
    <property type="match status" value="1"/>
</dbReference>
<evidence type="ECO:0000313" key="7">
    <source>
        <dbReference type="Proteomes" id="UP000789524"/>
    </source>
</evidence>
<dbReference type="InterPro" id="IPR027417">
    <property type="entry name" value="P-loop_NTPase"/>
</dbReference>
<evidence type="ECO:0000256" key="4">
    <source>
        <dbReference type="SAM" id="MobiDB-lite"/>
    </source>
</evidence>
<evidence type="ECO:0000259" key="5">
    <source>
        <dbReference type="SMART" id="SM00382"/>
    </source>
</evidence>
<dbReference type="Proteomes" id="UP000789524">
    <property type="component" value="Unassembled WGS sequence"/>
</dbReference>
<dbReference type="GO" id="GO:0005524">
    <property type="term" value="F:ATP binding"/>
    <property type="evidence" value="ECO:0007669"/>
    <property type="project" value="InterPro"/>
</dbReference>
<accession>A0A8J2QL57</accession>
<dbReference type="PANTHER" id="PTHR46765">
    <property type="entry name" value="P-LOOP CONTAINING NUCLEOSIDE TRIPHOSPHATE HYDROLASES SUPERFAMILY PROTEIN"/>
    <property type="match status" value="1"/>
</dbReference>
<dbReference type="AlphaFoldDB" id="A0A8J2QL57"/>
<reference evidence="6" key="1">
    <citation type="submission" date="2021-09" db="EMBL/GenBank/DDBJ databases">
        <authorList>
            <person name="Martin H S."/>
        </authorList>
    </citation>
    <scope>NUCLEOTIDE SEQUENCE</scope>
</reference>
<dbReference type="Gene3D" id="1.10.8.60">
    <property type="match status" value="1"/>
</dbReference>
<comment type="similarity">
    <text evidence="3">Belongs to the activator 1 small subunits family. CTF18 subfamily.</text>
</comment>
<evidence type="ECO:0000313" key="6">
    <source>
        <dbReference type="EMBL" id="CAG9564926.1"/>
    </source>
</evidence>
<keyword evidence="7" id="KW-1185">Reference proteome</keyword>
<dbReference type="OrthoDB" id="2195431at2759"/>
<dbReference type="PANTHER" id="PTHR46765:SF1">
    <property type="entry name" value="P-LOOP CONTAINING NUCLEOSIDE TRIPHOSPHATE HYDROLASES SUPERFAMILY PROTEIN"/>
    <property type="match status" value="1"/>
</dbReference>
<dbReference type="Gene3D" id="3.40.50.300">
    <property type="entry name" value="P-loop containing nucleotide triphosphate hydrolases"/>
    <property type="match status" value="1"/>
</dbReference>
<sequence>MGDFPDPDEEYELMYSDDLELIREIDDGTDSKKIKNKVLPAKRSLDFSSPVQKPLLHTQQSSANASSLSESYQSQTDIISSIPTKRTAEDLFGDINDIDFDDLGLPSKRQKTEEENDLELINKIIESRKMRQMLSEPNRALLDNMSNYNVSKNLSLKIPKWAFMPFTNWDGDRVYVRMESEDSWEESLDLAPDQISLKSMFTPVWEEARKILEAKKNRIEQDLVQETTVNDKQDFTDLWVEKYKPKSYIDLLSEEPVNRCLLHWLHLWDKIVFNKDLKTVEPQQRNSFSKRTGQFQMSNKWRGKKDEPEMDEDGRPHHKVALVCGPPGVGKTTLAHLLARLAGYRPVELNASDERSTDQFKNALQSATLMRSVLDAEKRPNCLILDEIDGAPIQTVELLVRWCTAKKDEGKKKSRVHVLKRPVIAICNDLYATSLRPLRPISLIVSVGAVCSTRLSSRLTLVAKCERVYVAARALTALAARARGDVRSALHALSFLRAGGKNGDQIKVEDVENIAIGTKDNSQSIMQALQTIFTLNNNDHEAVLKVIQAAGEYERIADGIFENYPCSRSDSRLLVSCAISELLALFDITNSWILRTSNYSMYGVLPTLLARGHDILATRQPTRVKFPMTSQEMSRKKTEMDSILWSIWRGSTVYNTKKSLKLDIIPLLPYLLSPVLRSANIQLCSDSERKSVLSCAGAMCDYGLTYIQRREQNGYEHVIEPDVYRLALFGPEDRMRPSPAVRQTIAAQQQLEVIRRNEEMMNRSSGRPEKCERKVSKKEVPSVEVKESRLPNHLQRLQPKAIERALPQVQKDFFGRIVQVAEVQKQADGVSGLITSSVFYQYREGFNNAVRRNVRMRDLM</sequence>
<dbReference type="Pfam" id="PF00004">
    <property type="entry name" value="AAA"/>
    <property type="match status" value="1"/>
</dbReference>
<dbReference type="SUPFAM" id="SSF52540">
    <property type="entry name" value="P-loop containing nucleoside triphosphate hydrolases"/>
    <property type="match status" value="1"/>
</dbReference>
<evidence type="ECO:0000256" key="1">
    <source>
        <dbReference type="ARBA" id="ARBA00004123"/>
    </source>
</evidence>
<dbReference type="InterPro" id="IPR003959">
    <property type="entry name" value="ATPase_AAA_core"/>
</dbReference>
<comment type="subcellular location">
    <subcellularLocation>
        <location evidence="1">Nucleus</location>
    </subcellularLocation>
</comment>
<feature type="region of interest" description="Disordered" evidence="4">
    <location>
        <begin position="284"/>
        <end position="316"/>
    </location>
</feature>
<dbReference type="EMBL" id="CAKASE010000052">
    <property type="protein sequence ID" value="CAG9564926.1"/>
    <property type="molecule type" value="Genomic_DNA"/>
</dbReference>